<sequence length="102" mass="10667">MNIMPTRKTIAAAAGLAAAAAVIGFAAPAAAAPMGGAVSTISMLEAEGNRVLIHRLSATPLDQAEVVRITRGPAVRGTVMDEFSNRTYQQTITGYVYYVSVR</sequence>
<evidence type="ECO:0000256" key="1">
    <source>
        <dbReference type="SAM" id="SignalP"/>
    </source>
</evidence>
<comment type="caution">
    <text evidence="2">The sequence shown here is derived from an EMBL/GenBank/DDBJ whole genome shotgun (WGS) entry which is preliminary data.</text>
</comment>
<name>A0ABT4HIP2_MYCIR</name>
<dbReference type="RefSeq" id="WP_234813850.1">
    <property type="nucleotide sequence ID" value="NZ_JAPQYE010000008.1"/>
</dbReference>
<dbReference type="InterPro" id="IPR006311">
    <property type="entry name" value="TAT_signal"/>
</dbReference>
<accession>A0ABT4HIP2</accession>
<feature type="chain" id="PRO_5045249709" description="SH3b domain-containing protein" evidence="1">
    <location>
        <begin position="32"/>
        <end position="102"/>
    </location>
</feature>
<evidence type="ECO:0000313" key="2">
    <source>
        <dbReference type="EMBL" id="MCZ0730074.1"/>
    </source>
</evidence>
<dbReference type="Proteomes" id="UP001084650">
    <property type="component" value="Unassembled WGS sequence"/>
</dbReference>
<evidence type="ECO:0008006" key="4">
    <source>
        <dbReference type="Google" id="ProtNLM"/>
    </source>
</evidence>
<evidence type="ECO:0000313" key="3">
    <source>
        <dbReference type="Proteomes" id="UP001084650"/>
    </source>
</evidence>
<keyword evidence="1" id="KW-0732">Signal</keyword>
<proteinExistence type="predicted"/>
<organism evidence="2 3">
    <name type="scientific">Mycolicibacterium iranicum</name>
    <name type="common">Mycobacterium iranicum</name>
    <dbReference type="NCBI Taxonomy" id="912594"/>
    <lineage>
        <taxon>Bacteria</taxon>
        <taxon>Bacillati</taxon>
        <taxon>Actinomycetota</taxon>
        <taxon>Actinomycetes</taxon>
        <taxon>Mycobacteriales</taxon>
        <taxon>Mycobacteriaceae</taxon>
        <taxon>Mycolicibacterium</taxon>
    </lineage>
</organism>
<gene>
    <name evidence="2" type="ORF">OY187_18660</name>
</gene>
<dbReference type="PROSITE" id="PS51318">
    <property type="entry name" value="TAT"/>
    <property type="match status" value="1"/>
</dbReference>
<protein>
    <recommendedName>
        <fullName evidence="4">SH3b domain-containing protein</fullName>
    </recommendedName>
</protein>
<feature type="signal peptide" evidence="1">
    <location>
        <begin position="1"/>
        <end position="31"/>
    </location>
</feature>
<keyword evidence="3" id="KW-1185">Reference proteome</keyword>
<reference evidence="2" key="1">
    <citation type="submission" date="2022-12" db="EMBL/GenBank/DDBJ databases">
        <title>Whole genome sequence of Mycolicibacterium iranicum strain SBH312.</title>
        <authorList>
            <person name="Jani J."/>
            <person name="Arifin Mustapha Z."/>
            <person name="Ahmed K."/>
            <person name="Kai Ling C."/>
        </authorList>
    </citation>
    <scope>NUCLEOTIDE SEQUENCE</scope>
    <source>
        <strain evidence="2">SBH312</strain>
    </source>
</reference>
<dbReference type="EMBL" id="JAPQYE010000008">
    <property type="protein sequence ID" value="MCZ0730074.1"/>
    <property type="molecule type" value="Genomic_DNA"/>
</dbReference>